<organism evidence="2 3">
    <name type="scientific">Neolewinella antarctica</name>
    <dbReference type="NCBI Taxonomy" id="442734"/>
    <lineage>
        <taxon>Bacteria</taxon>
        <taxon>Pseudomonadati</taxon>
        <taxon>Bacteroidota</taxon>
        <taxon>Saprospiria</taxon>
        <taxon>Saprospirales</taxon>
        <taxon>Lewinellaceae</taxon>
        <taxon>Neolewinella</taxon>
    </lineage>
</organism>
<keyword evidence="2" id="KW-0548">Nucleotidyltransferase</keyword>
<dbReference type="RefSeq" id="WP_168037693.1">
    <property type="nucleotide sequence ID" value="NZ_JAATJH010000003.1"/>
</dbReference>
<dbReference type="SUPFAM" id="SSF82771">
    <property type="entry name" value="GIY-YIG endonuclease"/>
    <property type="match status" value="1"/>
</dbReference>
<dbReference type="InterPro" id="IPR035901">
    <property type="entry name" value="GIY-YIG_endonuc_sf"/>
</dbReference>
<keyword evidence="2" id="KW-0808">Transferase</keyword>
<evidence type="ECO:0000259" key="1">
    <source>
        <dbReference type="PROSITE" id="PS50164"/>
    </source>
</evidence>
<proteinExistence type="predicted"/>
<dbReference type="GO" id="GO:0003887">
    <property type="term" value="F:DNA-directed DNA polymerase activity"/>
    <property type="evidence" value="ECO:0007669"/>
    <property type="project" value="UniProtKB-EC"/>
</dbReference>
<evidence type="ECO:0000313" key="2">
    <source>
        <dbReference type="EMBL" id="NJC26942.1"/>
    </source>
</evidence>
<sequence length="471" mass="53452">MKNKEYAIIDVETTGGRASRDRVTEVGIVIYDGEKIIDSYQTLVNPETRIPAGIIQLTGITMEMVADAPKFCEVARKIVEITEGRIFVAHNSRFDYDFIREEFRRLGFTFMRKQLCTVRLTRKTYPGLRSYSLGNLTKHFGIKLDNHHRAFADAMATTELLKMNLIGPECKQEIKSMVNQGISATKLPDNIKIEQLQSLPEECGVYYFHDTTGRVIYVGKSKNIRSRAAQHFNDRTAKGKMIASQVADITFELTGSELVALLHESEEIKRLQPPINRTSRRTKFAYAIISKISPGGYRCFDIVKNTAQIRKEEDMISEFPTLSRAKGRLNFVRKHLSLCGIHTKLSNGTSACFYFHLKQCHGACVGQEAPEAYNERAEAARLHLRNVFDYDFLLFDRGRSHDEEAAILVQDGKYQGFTYVSKDEAHDIESIVDSVKCFATHPDTARIIQYHVSRNGGRMVDLASGRRKSLV</sequence>
<dbReference type="Pfam" id="PF01541">
    <property type="entry name" value="GIY-YIG"/>
    <property type="match status" value="1"/>
</dbReference>
<dbReference type="Pfam" id="PF00929">
    <property type="entry name" value="RNase_T"/>
    <property type="match status" value="1"/>
</dbReference>
<dbReference type="SUPFAM" id="SSF53098">
    <property type="entry name" value="Ribonuclease H-like"/>
    <property type="match status" value="1"/>
</dbReference>
<dbReference type="InterPro" id="IPR047296">
    <property type="entry name" value="GIY-YIG_UvrC_Cho"/>
</dbReference>
<accession>A0ABX0XDV7</accession>
<dbReference type="PANTHER" id="PTHR30231">
    <property type="entry name" value="DNA POLYMERASE III SUBUNIT EPSILON"/>
    <property type="match status" value="1"/>
</dbReference>
<name>A0ABX0XDV7_9BACT</name>
<reference evidence="2 3" key="1">
    <citation type="submission" date="2020-03" db="EMBL/GenBank/DDBJ databases">
        <title>Genomic Encyclopedia of Type Strains, Phase IV (KMG-IV): sequencing the most valuable type-strain genomes for metagenomic binning, comparative biology and taxonomic classification.</title>
        <authorList>
            <person name="Goeker M."/>
        </authorList>
    </citation>
    <scope>NUCLEOTIDE SEQUENCE [LARGE SCALE GENOMIC DNA]</scope>
    <source>
        <strain evidence="2 3">DSM 105096</strain>
    </source>
</reference>
<dbReference type="PROSITE" id="PS50164">
    <property type="entry name" value="GIY_YIG"/>
    <property type="match status" value="1"/>
</dbReference>
<dbReference type="Gene3D" id="3.40.1440.10">
    <property type="entry name" value="GIY-YIG endonuclease"/>
    <property type="match status" value="1"/>
</dbReference>
<evidence type="ECO:0000313" key="3">
    <source>
        <dbReference type="Proteomes" id="UP000770785"/>
    </source>
</evidence>
<dbReference type="InterPro" id="IPR013520">
    <property type="entry name" value="Ribonucl_H"/>
</dbReference>
<dbReference type="EMBL" id="JAATJH010000003">
    <property type="protein sequence ID" value="NJC26942.1"/>
    <property type="molecule type" value="Genomic_DNA"/>
</dbReference>
<dbReference type="CDD" id="cd06127">
    <property type="entry name" value="DEDDh"/>
    <property type="match status" value="1"/>
</dbReference>
<dbReference type="PANTHER" id="PTHR30231:SF41">
    <property type="entry name" value="DNA POLYMERASE III SUBUNIT EPSILON"/>
    <property type="match status" value="1"/>
</dbReference>
<dbReference type="InterPro" id="IPR012337">
    <property type="entry name" value="RNaseH-like_sf"/>
</dbReference>
<keyword evidence="3" id="KW-1185">Reference proteome</keyword>
<dbReference type="InterPro" id="IPR006054">
    <property type="entry name" value="DnaQ"/>
</dbReference>
<dbReference type="Gene3D" id="3.30.420.10">
    <property type="entry name" value="Ribonuclease H-like superfamily/Ribonuclease H"/>
    <property type="match status" value="1"/>
</dbReference>
<dbReference type="CDD" id="cd10434">
    <property type="entry name" value="GIY-YIG_UvrC_Cho"/>
    <property type="match status" value="1"/>
</dbReference>
<dbReference type="EC" id="2.7.7.7" evidence="2"/>
<feature type="domain" description="GIY-YIG" evidence="1">
    <location>
        <begin position="201"/>
        <end position="277"/>
    </location>
</feature>
<gene>
    <name evidence="2" type="ORF">GGR27_002452</name>
</gene>
<protein>
    <submittedName>
        <fullName evidence="2">DNA polymerase-3 subunit epsilon</fullName>
        <ecNumber evidence="2">2.7.7.7</ecNumber>
    </submittedName>
</protein>
<dbReference type="InterPro" id="IPR036397">
    <property type="entry name" value="RNaseH_sf"/>
</dbReference>
<dbReference type="InterPro" id="IPR000305">
    <property type="entry name" value="GIY-YIG_endonuc"/>
</dbReference>
<comment type="caution">
    <text evidence="2">The sequence shown here is derived from an EMBL/GenBank/DDBJ whole genome shotgun (WGS) entry which is preliminary data.</text>
</comment>
<dbReference type="SMART" id="SM00479">
    <property type="entry name" value="EXOIII"/>
    <property type="match status" value="1"/>
</dbReference>
<dbReference type="NCBIfam" id="TIGR00573">
    <property type="entry name" value="dnaq"/>
    <property type="match status" value="1"/>
</dbReference>
<dbReference type="Proteomes" id="UP000770785">
    <property type="component" value="Unassembled WGS sequence"/>
</dbReference>
<dbReference type="SMART" id="SM00465">
    <property type="entry name" value="GIYc"/>
    <property type="match status" value="1"/>
</dbReference>